<dbReference type="PANTHER" id="PTHR38011">
    <property type="entry name" value="DIHYDROFOLATE REDUCTASE FAMILY PROTEIN (AFU_ORTHOLOGUE AFUA_8G06820)"/>
    <property type="match status" value="1"/>
</dbReference>
<dbReference type="Pfam" id="PF01872">
    <property type="entry name" value="RibD_C"/>
    <property type="match status" value="1"/>
</dbReference>
<dbReference type="GO" id="GO:0009231">
    <property type="term" value="P:riboflavin biosynthetic process"/>
    <property type="evidence" value="ECO:0007669"/>
    <property type="project" value="InterPro"/>
</dbReference>
<evidence type="ECO:0000313" key="2">
    <source>
        <dbReference type="EMBL" id="CAA9257591.1"/>
    </source>
</evidence>
<dbReference type="InterPro" id="IPR024072">
    <property type="entry name" value="DHFR-like_dom_sf"/>
</dbReference>
<feature type="domain" description="Bacterial bifunctional deaminase-reductase C-terminal" evidence="1">
    <location>
        <begin position="3"/>
        <end position="176"/>
    </location>
</feature>
<dbReference type="InterPro" id="IPR002734">
    <property type="entry name" value="RibDG_C"/>
</dbReference>
<dbReference type="EMBL" id="CADCTC010000145">
    <property type="protein sequence ID" value="CAA9257591.1"/>
    <property type="molecule type" value="Genomic_DNA"/>
</dbReference>
<evidence type="ECO:0000259" key="1">
    <source>
        <dbReference type="Pfam" id="PF01872"/>
    </source>
</evidence>
<dbReference type="AlphaFoldDB" id="A0A6J4IRM5"/>
<organism evidence="2">
    <name type="scientific">uncultured Chloroflexota bacterium</name>
    <dbReference type="NCBI Taxonomy" id="166587"/>
    <lineage>
        <taxon>Bacteria</taxon>
        <taxon>Bacillati</taxon>
        <taxon>Chloroflexota</taxon>
        <taxon>environmental samples</taxon>
    </lineage>
</organism>
<reference evidence="2" key="1">
    <citation type="submission" date="2020-02" db="EMBL/GenBank/DDBJ databases">
        <authorList>
            <person name="Meier V. D."/>
        </authorList>
    </citation>
    <scope>NUCLEOTIDE SEQUENCE</scope>
    <source>
        <strain evidence="2">AVDCRST_MAG77</strain>
    </source>
</reference>
<name>A0A6J4IRM5_9CHLR</name>
<gene>
    <name evidence="2" type="ORF">AVDCRST_MAG77-2411</name>
</gene>
<accession>A0A6J4IRM5</accession>
<proteinExistence type="predicted"/>
<dbReference type="InterPro" id="IPR050765">
    <property type="entry name" value="Riboflavin_Biosynth_HTPR"/>
</dbReference>
<sequence>MGKLIADQSVSLDGFSAGPNLAMGNGLGDGGEQLHDWMFSGGASTGRDGVAIEDPQALLAGAGAVVVGRRMFDFGEEPWGDPPPFHNNPVFVVTHRPHAPIPMQGGTSYTFVTDGLEAAIARARDAAGDRKVVVLGGAEIIRECISGGLLDELRLHVVHIVLGGGTALLAGLDPSRVSLERIGLIDADGVTHMTFRLAR</sequence>
<dbReference type="SUPFAM" id="SSF53597">
    <property type="entry name" value="Dihydrofolate reductase-like"/>
    <property type="match status" value="1"/>
</dbReference>
<dbReference type="PANTHER" id="PTHR38011:SF12">
    <property type="entry name" value="BIFUNCTIONAL DEAMINASE-REDUCTASE DOMAIN PROTEIN"/>
    <property type="match status" value="1"/>
</dbReference>
<dbReference type="GO" id="GO:0008703">
    <property type="term" value="F:5-amino-6-(5-phosphoribosylamino)uracil reductase activity"/>
    <property type="evidence" value="ECO:0007669"/>
    <property type="project" value="InterPro"/>
</dbReference>
<protein>
    <submittedName>
        <fullName evidence="2">Dihydrofolate reductase homolog</fullName>
    </submittedName>
</protein>
<dbReference type="Gene3D" id="3.40.430.10">
    <property type="entry name" value="Dihydrofolate Reductase, subunit A"/>
    <property type="match status" value="1"/>
</dbReference>